<dbReference type="PATRIC" id="fig|1265738.3.peg.3913"/>
<reference evidence="1 2" key="1">
    <citation type="journal article" date="2013" name="Mar. Genomics">
        <title>Expression of sulfatases in Rhodopirellula baltica and the diversity of sulfatases in the genus Rhodopirellula.</title>
        <authorList>
            <person name="Wegner C.E."/>
            <person name="Richter-Heitmann T."/>
            <person name="Klindworth A."/>
            <person name="Klockow C."/>
            <person name="Richter M."/>
            <person name="Achstetter T."/>
            <person name="Glockner F.O."/>
            <person name="Harder J."/>
        </authorList>
    </citation>
    <scope>NUCLEOTIDE SEQUENCE [LARGE SCALE GENOMIC DNA]</scope>
    <source>
        <strain evidence="1 2">SM1</strain>
    </source>
</reference>
<dbReference type="EMBL" id="ANOG01000560">
    <property type="protein sequence ID" value="EMI19165.1"/>
    <property type="molecule type" value="Genomic_DNA"/>
</dbReference>
<sequence>MGHSNFPKSVARLKKAWSKFGIGCLREVVPTIAPPGRAQAESGLIDFRDDIF</sequence>
<gene>
    <name evidence="1" type="ORF">RMSM_03909</name>
</gene>
<evidence type="ECO:0000313" key="2">
    <source>
        <dbReference type="Proteomes" id="UP000011991"/>
    </source>
</evidence>
<dbReference type="AlphaFoldDB" id="M5RIN7"/>
<keyword evidence="2" id="KW-1185">Reference proteome</keyword>
<evidence type="ECO:0000313" key="1">
    <source>
        <dbReference type="EMBL" id="EMI19165.1"/>
    </source>
</evidence>
<proteinExistence type="predicted"/>
<accession>M5RIN7</accession>
<protein>
    <submittedName>
        <fullName evidence="1">Uncharacterized protein</fullName>
    </submittedName>
</protein>
<comment type="caution">
    <text evidence="1">The sequence shown here is derived from an EMBL/GenBank/DDBJ whole genome shotgun (WGS) entry which is preliminary data.</text>
</comment>
<organism evidence="1 2">
    <name type="scientific">Rhodopirellula maiorica SM1</name>
    <dbReference type="NCBI Taxonomy" id="1265738"/>
    <lineage>
        <taxon>Bacteria</taxon>
        <taxon>Pseudomonadati</taxon>
        <taxon>Planctomycetota</taxon>
        <taxon>Planctomycetia</taxon>
        <taxon>Pirellulales</taxon>
        <taxon>Pirellulaceae</taxon>
        <taxon>Novipirellula</taxon>
    </lineage>
</organism>
<dbReference type="Proteomes" id="UP000011991">
    <property type="component" value="Unassembled WGS sequence"/>
</dbReference>
<name>M5RIN7_9BACT</name>